<dbReference type="EMBL" id="BGPR01001013">
    <property type="protein sequence ID" value="GBM43006.1"/>
    <property type="molecule type" value="Genomic_DNA"/>
</dbReference>
<dbReference type="GO" id="GO:0003676">
    <property type="term" value="F:nucleic acid binding"/>
    <property type="evidence" value="ECO:0007669"/>
    <property type="project" value="InterPro"/>
</dbReference>
<organism evidence="1 2">
    <name type="scientific">Araneus ventricosus</name>
    <name type="common">Orbweaver spider</name>
    <name type="synonym">Epeira ventricosa</name>
    <dbReference type="NCBI Taxonomy" id="182803"/>
    <lineage>
        <taxon>Eukaryota</taxon>
        <taxon>Metazoa</taxon>
        <taxon>Ecdysozoa</taxon>
        <taxon>Arthropoda</taxon>
        <taxon>Chelicerata</taxon>
        <taxon>Arachnida</taxon>
        <taxon>Araneae</taxon>
        <taxon>Araneomorphae</taxon>
        <taxon>Entelegynae</taxon>
        <taxon>Araneoidea</taxon>
        <taxon>Araneidae</taxon>
        <taxon>Araneus</taxon>
    </lineage>
</organism>
<dbReference type="PANTHER" id="PTHR46060">
    <property type="entry name" value="MARINER MOS1 TRANSPOSASE-LIKE PROTEIN"/>
    <property type="match status" value="1"/>
</dbReference>
<evidence type="ECO:0000313" key="1">
    <source>
        <dbReference type="EMBL" id="GBM43006.1"/>
    </source>
</evidence>
<dbReference type="InterPro" id="IPR036397">
    <property type="entry name" value="RNaseH_sf"/>
</dbReference>
<dbReference type="PANTHER" id="PTHR46060:SF1">
    <property type="entry name" value="MARINER MOS1 TRANSPOSASE-LIKE PROTEIN"/>
    <property type="match status" value="1"/>
</dbReference>
<accession>A0A4Y2FR24</accession>
<evidence type="ECO:0000313" key="2">
    <source>
        <dbReference type="Proteomes" id="UP000499080"/>
    </source>
</evidence>
<sequence length="104" mass="11825">MLPPSASYVVLFAFFQAEGWFVENAAVSYQTLRRLQRNILISEVALIHDNARLHNAVVTQQLLQQFKWDASNHPADSPDLATSDFHLFPELKNWLGGQSSQKNE</sequence>
<dbReference type="AlphaFoldDB" id="A0A4Y2FR24"/>
<comment type="caution">
    <text evidence="1">The sequence shown here is derived from an EMBL/GenBank/DDBJ whole genome shotgun (WGS) entry which is preliminary data.</text>
</comment>
<protein>
    <recommendedName>
        <fullName evidence="3">Histone-lysine N-methyltransferase SETMAR</fullName>
    </recommendedName>
</protein>
<dbReference type="InterPro" id="IPR052709">
    <property type="entry name" value="Transposase-MT_Hybrid"/>
</dbReference>
<name>A0A4Y2FR24_ARAVE</name>
<proteinExistence type="predicted"/>
<evidence type="ECO:0008006" key="3">
    <source>
        <dbReference type="Google" id="ProtNLM"/>
    </source>
</evidence>
<keyword evidence="2" id="KW-1185">Reference proteome</keyword>
<dbReference type="Proteomes" id="UP000499080">
    <property type="component" value="Unassembled WGS sequence"/>
</dbReference>
<gene>
    <name evidence="1" type="ORF">AVEN_88607_1</name>
</gene>
<reference evidence="1 2" key="1">
    <citation type="journal article" date="2019" name="Sci. Rep.">
        <title>Orb-weaving spider Araneus ventricosus genome elucidates the spidroin gene catalogue.</title>
        <authorList>
            <person name="Kono N."/>
            <person name="Nakamura H."/>
            <person name="Ohtoshi R."/>
            <person name="Moran D.A.P."/>
            <person name="Shinohara A."/>
            <person name="Yoshida Y."/>
            <person name="Fujiwara M."/>
            <person name="Mori M."/>
            <person name="Tomita M."/>
            <person name="Arakawa K."/>
        </authorList>
    </citation>
    <scope>NUCLEOTIDE SEQUENCE [LARGE SCALE GENOMIC DNA]</scope>
</reference>
<dbReference type="Gene3D" id="3.30.420.10">
    <property type="entry name" value="Ribonuclease H-like superfamily/Ribonuclease H"/>
    <property type="match status" value="1"/>
</dbReference>